<dbReference type="Pfam" id="PF13847">
    <property type="entry name" value="Methyltransf_31"/>
    <property type="match status" value="1"/>
</dbReference>
<dbReference type="Proteomes" id="UP000199597">
    <property type="component" value="Chromosome I"/>
</dbReference>
<dbReference type="STRING" id="1136497.SAMN04489752_2515"/>
<dbReference type="Pfam" id="PF17827">
    <property type="entry name" value="PrmC_N"/>
    <property type="match status" value="1"/>
</dbReference>
<feature type="domain" description="Release factor glutamine methyltransferase N-terminal" evidence="5">
    <location>
        <begin position="26"/>
        <end position="98"/>
    </location>
</feature>
<evidence type="ECO:0000259" key="5">
    <source>
        <dbReference type="Pfam" id="PF17827"/>
    </source>
</evidence>
<keyword evidence="3" id="KW-0949">S-adenosyl-L-methionine</keyword>
<dbReference type="CDD" id="cd02440">
    <property type="entry name" value="AdoMet_MTases"/>
    <property type="match status" value="1"/>
</dbReference>
<dbReference type="InterPro" id="IPR002052">
    <property type="entry name" value="DNA_methylase_N6_adenine_CS"/>
</dbReference>
<accession>A0A1H1V1S9</accession>
<dbReference type="InterPro" id="IPR004556">
    <property type="entry name" value="HemK-like"/>
</dbReference>
<dbReference type="PANTHER" id="PTHR18895">
    <property type="entry name" value="HEMK METHYLTRANSFERASE"/>
    <property type="match status" value="1"/>
</dbReference>
<dbReference type="PANTHER" id="PTHR18895:SF74">
    <property type="entry name" value="MTRF1L RELEASE FACTOR GLUTAMINE METHYLTRANSFERASE"/>
    <property type="match status" value="1"/>
</dbReference>
<dbReference type="InterPro" id="IPR050320">
    <property type="entry name" value="N5-glutamine_MTase"/>
</dbReference>
<protein>
    <submittedName>
        <fullName evidence="6">Release factor glutamine methyltransferase</fullName>
    </submittedName>
</protein>
<dbReference type="Gene3D" id="1.10.8.10">
    <property type="entry name" value="DNA helicase RuvA subunit, C-terminal domain"/>
    <property type="match status" value="1"/>
</dbReference>
<name>A0A1H1V1S9_9MICO</name>
<dbReference type="GO" id="GO:0032259">
    <property type="term" value="P:methylation"/>
    <property type="evidence" value="ECO:0007669"/>
    <property type="project" value="UniProtKB-KW"/>
</dbReference>
<reference evidence="7" key="1">
    <citation type="submission" date="2016-10" db="EMBL/GenBank/DDBJ databases">
        <authorList>
            <person name="Varghese N."/>
            <person name="Submissions S."/>
        </authorList>
    </citation>
    <scope>NUCLEOTIDE SEQUENCE [LARGE SCALE GENOMIC DNA]</scope>
    <source>
        <strain evidence="7">DSM 23676</strain>
    </source>
</reference>
<dbReference type="InterPro" id="IPR025714">
    <property type="entry name" value="Methyltranfer_dom"/>
</dbReference>
<organism evidence="6 7">
    <name type="scientific">Brevibacterium siliguriense</name>
    <dbReference type="NCBI Taxonomy" id="1136497"/>
    <lineage>
        <taxon>Bacteria</taxon>
        <taxon>Bacillati</taxon>
        <taxon>Actinomycetota</taxon>
        <taxon>Actinomycetes</taxon>
        <taxon>Micrococcales</taxon>
        <taxon>Brevibacteriaceae</taxon>
        <taxon>Brevibacterium</taxon>
    </lineage>
</organism>
<feature type="domain" description="Methyltransferase" evidence="4">
    <location>
        <begin position="148"/>
        <end position="282"/>
    </location>
</feature>
<dbReference type="AlphaFoldDB" id="A0A1H1V1S9"/>
<evidence type="ECO:0000313" key="6">
    <source>
        <dbReference type="EMBL" id="SDS78748.1"/>
    </source>
</evidence>
<dbReference type="Gene3D" id="3.40.50.150">
    <property type="entry name" value="Vaccinia Virus protein VP39"/>
    <property type="match status" value="1"/>
</dbReference>
<dbReference type="InterPro" id="IPR040758">
    <property type="entry name" value="PrmC_N"/>
</dbReference>
<dbReference type="NCBIfam" id="TIGR00536">
    <property type="entry name" value="hemK_fam"/>
    <property type="match status" value="1"/>
</dbReference>
<dbReference type="NCBIfam" id="TIGR03534">
    <property type="entry name" value="RF_mod_PrmC"/>
    <property type="match status" value="1"/>
</dbReference>
<dbReference type="SUPFAM" id="SSF53335">
    <property type="entry name" value="S-adenosyl-L-methionine-dependent methyltransferases"/>
    <property type="match status" value="1"/>
</dbReference>
<evidence type="ECO:0000313" key="7">
    <source>
        <dbReference type="Proteomes" id="UP000199597"/>
    </source>
</evidence>
<dbReference type="EMBL" id="LT629766">
    <property type="protein sequence ID" value="SDS78748.1"/>
    <property type="molecule type" value="Genomic_DNA"/>
</dbReference>
<evidence type="ECO:0000256" key="2">
    <source>
        <dbReference type="ARBA" id="ARBA00022679"/>
    </source>
</evidence>
<proteinExistence type="predicted"/>
<dbReference type="InterPro" id="IPR029063">
    <property type="entry name" value="SAM-dependent_MTases_sf"/>
</dbReference>
<dbReference type="GO" id="GO:0008276">
    <property type="term" value="F:protein methyltransferase activity"/>
    <property type="evidence" value="ECO:0007669"/>
    <property type="project" value="InterPro"/>
</dbReference>
<dbReference type="GO" id="GO:0003676">
    <property type="term" value="F:nucleic acid binding"/>
    <property type="evidence" value="ECO:0007669"/>
    <property type="project" value="InterPro"/>
</dbReference>
<keyword evidence="7" id="KW-1185">Reference proteome</keyword>
<keyword evidence="1 6" id="KW-0489">Methyltransferase</keyword>
<dbReference type="RefSeq" id="WP_231939395.1">
    <property type="nucleotide sequence ID" value="NZ_LT629766.1"/>
</dbReference>
<dbReference type="InterPro" id="IPR019874">
    <property type="entry name" value="RF_methyltr_PrmC"/>
</dbReference>
<dbReference type="PROSITE" id="PS00092">
    <property type="entry name" value="N6_MTASE"/>
    <property type="match status" value="1"/>
</dbReference>
<sequence length="320" mass="34848">MTPTRLHASTRWGADLDTVRPTLVSDLLRGATTVFTEAGIASPEADALELLAHAWSIDRAALSRRRLFDDPVPASVNVRFAELCDRRRQRTPLQHLTGIAHFRHLELQVGPGVFVPRPETELLAGAVLTELSEFHSATENDEARRPFVIDLCSGSGAISLSVATEFPRVDVLGVECEPAALEWSLNNLEHSRLGESTVEFILEDATTITEARHDLCGRADIVVTNPPYVPDSAVPRDPEVAEHDPASALFGGDSGLEIPGLILIEAEQLLRPGGLFLMEHGEEQGAGARELLAATASLRHAATFQDYTGRDRYTVARREA</sequence>
<evidence type="ECO:0000256" key="1">
    <source>
        <dbReference type="ARBA" id="ARBA00022603"/>
    </source>
</evidence>
<evidence type="ECO:0000256" key="3">
    <source>
        <dbReference type="ARBA" id="ARBA00022691"/>
    </source>
</evidence>
<evidence type="ECO:0000259" key="4">
    <source>
        <dbReference type="Pfam" id="PF13847"/>
    </source>
</evidence>
<gene>
    <name evidence="6" type="ORF">SAMN04489752_2515</name>
</gene>
<keyword evidence="2 6" id="KW-0808">Transferase</keyword>